<name>F2JRA7_CELLD</name>
<keyword evidence="2" id="KW-1185">Reference proteome</keyword>
<reference evidence="1 2" key="1">
    <citation type="journal article" date="2011" name="J. Bacteriol.">
        <title>Complete genome sequence of the cellulose-degrading bacterium Cellulosilyticum lentocellum.</title>
        <authorList>
            <consortium name="US DOE Joint Genome Institute"/>
            <person name="Miller D.A."/>
            <person name="Suen G."/>
            <person name="Bruce D."/>
            <person name="Copeland A."/>
            <person name="Cheng J.F."/>
            <person name="Detter C."/>
            <person name="Goodwin L.A."/>
            <person name="Han C.S."/>
            <person name="Hauser L.J."/>
            <person name="Land M.L."/>
            <person name="Lapidus A."/>
            <person name="Lucas S."/>
            <person name="Meincke L."/>
            <person name="Pitluck S."/>
            <person name="Tapia R."/>
            <person name="Teshima H."/>
            <person name="Woyke T."/>
            <person name="Fox B.G."/>
            <person name="Angert E.R."/>
            <person name="Currie C.R."/>
        </authorList>
    </citation>
    <scope>NUCLEOTIDE SEQUENCE [LARGE SCALE GENOMIC DNA]</scope>
    <source>
        <strain evidence="2">ATCC 49066 / DSM 5427 / NCIMB 11756 / RHM5</strain>
    </source>
</reference>
<dbReference type="STRING" id="642492.Clole_0984"/>
<dbReference type="RefSeq" id="WP_013656016.1">
    <property type="nucleotide sequence ID" value="NC_015275.1"/>
</dbReference>
<dbReference type="EMBL" id="CP002582">
    <property type="protein sequence ID" value="ADZ82716.1"/>
    <property type="molecule type" value="Genomic_DNA"/>
</dbReference>
<evidence type="ECO:0000313" key="2">
    <source>
        <dbReference type="Proteomes" id="UP000008467"/>
    </source>
</evidence>
<proteinExistence type="predicted"/>
<dbReference type="Proteomes" id="UP000008467">
    <property type="component" value="Chromosome"/>
</dbReference>
<dbReference type="AlphaFoldDB" id="F2JRA7"/>
<sequence length="150" mass="16832">MNALTRFESTTPVRYDVMNDMCTEVEARDTNLQEQINVLNTIEEVDMLNGWQHNDGTTKCKISRVGNTVTITDFFVTGVKTDPTTIMVLPVGCKPIIAFDIGMESYTSTPFSPNTMFFSFAPNGVVSVRGTPSDTYVRFICTFVCNWEGW</sequence>
<evidence type="ECO:0000313" key="1">
    <source>
        <dbReference type="EMBL" id="ADZ82716.1"/>
    </source>
</evidence>
<protein>
    <submittedName>
        <fullName evidence="1">Uncharacterized protein</fullName>
    </submittedName>
</protein>
<organism evidence="1 2">
    <name type="scientific">Cellulosilyticum lentocellum (strain ATCC 49066 / DSM 5427 / NCIMB 11756 / RHM5)</name>
    <name type="common">Clostridium lentocellum</name>
    <dbReference type="NCBI Taxonomy" id="642492"/>
    <lineage>
        <taxon>Bacteria</taxon>
        <taxon>Bacillati</taxon>
        <taxon>Bacillota</taxon>
        <taxon>Clostridia</taxon>
        <taxon>Lachnospirales</taxon>
        <taxon>Cellulosilyticaceae</taxon>
        <taxon>Cellulosilyticum</taxon>
    </lineage>
</organism>
<dbReference type="HOGENOM" id="CLU_1737261_0_0_9"/>
<accession>F2JRA7</accession>
<gene>
    <name evidence="1" type="ordered locus">Clole_0984</name>
</gene>
<dbReference type="KEGG" id="cle:Clole_0984"/>